<evidence type="ECO:0000256" key="1">
    <source>
        <dbReference type="ARBA" id="ARBA00004123"/>
    </source>
</evidence>
<keyword evidence="8" id="KW-0687">Ribonucleoprotein</keyword>
<evidence type="ECO:0000256" key="7">
    <source>
        <dbReference type="ARBA" id="ARBA00023242"/>
    </source>
</evidence>
<dbReference type="PANTHER" id="PTHR13904">
    <property type="entry name" value="PRE-MRNA SPLICING FACTOR PRP31"/>
    <property type="match status" value="1"/>
</dbReference>
<accession>A0AAV3S110</accession>
<dbReference type="InterPro" id="IPR036070">
    <property type="entry name" value="Nop_dom_sf"/>
</dbReference>
<organism evidence="11 12">
    <name type="scientific">Lithospermum erythrorhizon</name>
    <name type="common">Purple gromwell</name>
    <name type="synonym">Lithospermum officinale var. erythrorhizon</name>
    <dbReference type="NCBI Taxonomy" id="34254"/>
    <lineage>
        <taxon>Eukaryota</taxon>
        <taxon>Viridiplantae</taxon>
        <taxon>Streptophyta</taxon>
        <taxon>Embryophyta</taxon>
        <taxon>Tracheophyta</taxon>
        <taxon>Spermatophyta</taxon>
        <taxon>Magnoliopsida</taxon>
        <taxon>eudicotyledons</taxon>
        <taxon>Gunneridae</taxon>
        <taxon>Pentapetalae</taxon>
        <taxon>asterids</taxon>
        <taxon>lamiids</taxon>
        <taxon>Boraginales</taxon>
        <taxon>Boraginaceae</taxon>
        <taxon>Boraginoideae</taxon>
        <taxon>Lithospermeae</taxon>
        <taxon>Lithospermum</taxon>
    </lineage>
</organism>
<dbReference type="GO" id="GO:0046540">
    <property type="term" value="C:U4/U6 x U5 tri-snRNP complex"/>
    <property type="evidence" value="ECO:0007669"/>
    <property type="project" value="InterPro"/>
</dbReference>
<dbReference type="SUPFAM" id="SSF89124">
    <property type="entry name" value="Nop domain"/>
    <property type="match status" value="1"/>
</dbReference>
<dbReference type="InterPro" id="IPR012976">
    <property type="entry name" value="NOSIC"/>
</dbReference>
<keyword evidence="12" id="KW-1185">Reference proteome</keyword>
<dbReference type="Pfam" id="PF09785">
    <property type="entry name" value="Prp31_C"/>
    <property type="match status" value="1"/>
</dbReference>
<evidence type="ECO:0000256" key="5">
    <source>
        <dbReference type="ARBA" id="ARBA00022884"/>
    </source>
</evidence>
<proteinExistence type="inferred from homology"/>
<dbReference type="GO" id="GO:0003723">
    <property type="term" value="F:RNA binding"/>
    <property type="evidence" value="ECO:0007669"/>
    <property type="project" value="UniProtKB-KW"/>
</dbReference>
<comment type="subcellular location">
    <subcellularLocation>
        <location evidence="1">Nucleus</location>
    </subcellularLocation>
</comment>
<dbReference type="EMBL" id="BAABME010013104">
    <property type="protein sequence ID" value="GAA0185821.1"/>
    <property type="molecule type" value="Genomic_DNA"/>
</dbReference>
<keyword evidence="4" id="KW-0747">Spliceosome</keyword>
<comment type="caution">
    <text evidence="11">The sequence shown here is derived from an EMBL/GenBank/DDBJ whole genome shotgun (WGS) entry which is preliminary data.</text>
</comment>
<dbReference type="Proteomes" id="UP001454036">
    <property type="component" value="Unassembled WGS sequence"/>
</dbReference>
<dbReference type="InterPro" id="IPR027105">
    <property type="entry name" value="Prp31"/>
</dbReference>
<evidence type="ECO:0000313" key="11">
    <source>
        <dbReference type="EMBL" id="GAA0185821.1"/>
    </source>
</evidence>
<dbReference type="FunFam" id="1.10.287.4070:FF:000003">
    <property type="entry name" value="U4/U6 small nuclear ribonucleoprotein PRP31"/>
    <property type="match status" value="1"/>
</dbReference>
<comment type="similarity">
    <text evidence="2">Belongs to the PRP31 family.</text>
</comment>
<evidence type="ECO:0000256" key="2">
    <source>
        <dbReference type="ARBA" id="ARBA00005572"/>
    </source>
</evidence>
<name>A0AAV3S110_LITER</name>
<dbReference type="GO" id="GO:0000244">
    <property type="term" value="P:spliceosomal tri-snRNP complex assembly"/>
    <property type="evidence" value="ECO:0007669"/>
    <property type="project" value="InterPro"/>
</dbReference>
<evidence type="ECO:0000313" key="12">
    <source>
        <dbReference type="Proteomes" id="UP001454036"/>
    </source>
</evidence>
<dbReference type="Gene3D" id="1.10.246.90">
    <property type="entry name" value="Nop domain"/>
    <property type="match status" value="1"/>
</dbReference>
<sequence length="408" mass="45166">MMQRYNHIMQRVEDVFSNNIVVMEDDHEYQVVSKCNELLVDIEKEIGIVHNFIRDKYRLKFPELESLVEDPIDFARVVNKLRNQTDPTLVGLEGLVPSAIIMVISITATTTAGKPLPENVLEKTVEACDRALVLDATKKKVVDFLESRMSYIAPNLSAIVGSVVAAKLVGIAGGLSSLANIPSCNVQLLGARKNNFVGFSTQFHGGYIEETEIFQTTPPPLRKNVCGLLADKSSLAARVDLTRKDPMGKIGMIYREKICKKIEKWQEPPPAKQPKPLPVPHDLMSNKKKRGGRRYRKMKERYLITDMQKLKNRMVFGMLEESSLGDGLGVGYGMLGQVGGSGKLRVAVRQSKLAAKVANNKLKEQSYAYGSNGATSGLASSLAFTPMQGIELPNPQARAQFCSKYFSK</sequence>
<feature type="region of interest" description="Disordered" evidence="9">
    <location>
        <begin position="267"/>
        <end position="292"/>
    </location>
</feature>
<feature type="domain" description="Nop" evidence="10">
    <location>
        <begin position="152"/>
        <end position="267"/>
    </location>
</feature>
<dbReference type="GO" id="GO:0005687">
    <property type="term" value="C:U4 snRNP"/>
    <property type="evidence" value="ECO:0007669"/>
    <property type="project" value="TreeGrafter"/>
</dbReference>
<dbReference type="SMART" id="SM00931">
    <property type="entry name" value="NOSIC"/>
    <property type="match status" value="1"/>
</dbReference>
<keyword evidence="6" id="KW-0508">mRNA splicing</keyword>
<keyword evidence="5" id="KW-0694">RNA-binding</keyword>
<dbReference type="PROSITE" id="PS51358">
    <property type="entry name" value="NOP"/>
    <property type="match status" value="1"/>
</dbReference>
<protein>
    <submittedName>
        <fullName evidence="11">RNA splicing factor</fullName>
    </submittedName>
</protein>
<feature type="compositionally biased region" description="Pro residues" evidence="9">
    <location>
        <begin position="267"/>
        <end position="279"/>
    </location>
</feature>
<evidence type="ECO:0000259" key="10">
    <source>
        <dbReference type="PROSITE" id="PS51358"/>
    </source>
</evidence>
<keyword evidence="3" id="KW-0507">mRNA processing</keyword>
<evidence type="ECO:0000256" key="9">
    <source>
        <dbReference type="SAM" id="MobiDB-lite"/>
    </source>
</evidence>
<dbReference type="InterPro" id="IPR042239">
    <property type="entry name" value="Nop_C"/>
</dbReference>
<evidence type="ECO:0000256" key="6">
    <source>
        <dbReference type="ARBA" id="ARBA00023187"/>
    </source>
</evidence>
<dbReference type="GO" id="GO:0071011">
    <property type="term" value="C:precatalytic spliceosome"/>
    <property type="evidence" value="ECO:0007669"/>
    <property type="project" value="TreeGrafter"/>
</dbReference>
<dbReference type="InterPro" id="IPR019175">
    <property type="entry name" value="Prp31_C"/>
</dbReference>
<reference evidence="11 12" key="1">
    <citation type="submission" date="2024-01" db="EMBL/GenBank/DDBJ databases">
        <title>The complete chloroplast genome sequence of Lithospermum erythrorhizon: insights into the phylogenetic relationship among Boraginaceae species and the maternal lineages of purple gromwells.</title>
        <authorList>
            <person name="Okada T."/>
            <person name="Watanabe K."/>
        </authorList>
    </citation>
    <scope>NUCLEOTIDE SEQUENCE [LARGE SCALE GENOMIC DNA]</scope>
</reference>
<dbReference type="Pfam" id="PF01798">
    <property type="entry name" value="Nop"/>
    <property type="match status" value="1"/>
</dbReference>
<dbReference type="PANTHER" id="PTHR13904:SF0">
    <property type="entry name" value="U4_U6 SMALL NUCLEAR RIBONUCLEOPROTEIN PRP31"/>
    <property type="match status" value="1"/>
</dbReference>
<dbReference type="InterPro" id="IPR002687">
    <property type="entry name" value="Nop_dom"/>
</dbReference>
<evidence type="ECO:0000256" key="3">
    <source>
        <dbReference type="ARBA" id="ARBA00022664"/>
    </source>
</evidence>
<dbReference type="AlphaFoldDB" id="A0AAV3S110"/>
<evidence type="ECO:0000256" key="4">
    <source>
        <dbReference type="ARBA" id="ARBA00022728"/>
    </source>
</evidence>
<gene>
    <name evidence="11" type="ORF">LIER_33109</name>
</gene>
<dbReference type="Gene3D" id="1.10.287.4070">
    <property type="match status" value="1"/>
</dbReference>
<keyword evidence="7" id="KW-0539">Nucleus</keyword>
<dbReference type="FunFam" id="1.10.246.90:FF:000002">
    <property type="entry name" value="U4/U6 small nuclear ribonucleoprotein Prp31"/>
    <property type="match status" value="1"/>
</dbReference>
<evidence type="ECO:0000256" key="8">
    <source>
        <dbReference type="ARBA" id="ARBA00023274"/>
    </source>
</evidence>